<feature type="repeat" description="TPR" evidence="3">
    <location>
        <begin position="470"/>
        <end position="503"/>
    </location>
</feature>
<dbReference type="GO" id="GO:0031640">
    <property type="term" value="P:killing of cells of another organism"/>
    <property type="evidence" value="ECO:0007669"/>
    <property type="project" value="UniProtKB-KW"/>
</dbReference>
<dbReference type="SUPFAM" id="SSF53955">
    <property type="entry name" value="Lysozyme-like"/>
    <property type="match status" value="1"/>
</dbReference>
<dbReference type="EMBL" id="JADINE010000026">
    <property type="protein sequence ID" value="MBO8407188.1"/>
    <property type="molecule type" value="Genomic_DNA"/>
</dbReference>
<dbReference type="GO" id="GO:0042742">
    <property type="term" value="P:defense response to bacterium"/>
    <property type="evidence" value="ECO:0007669"/>
    <property type="project" value="UniProtKB-KW"/>
</dbReference>
<dbReference type="InterPro" id="IPR023346">
    <property type="entry name" value="Lysozyme-like_dom_sf"/>
</dbReference>
<evidence type="ECO:0000256" key="1">
    <source>
        <dbReference type="ARBA" id="ARBA00022529"/>
    </source>
</evidence>
<keyword evidence="2" id="KW-0081">Bacteriolytic enzyme</keyword>
<dbReference type="InterPro" id="IPR023347">
    <property type="entry name" value="Lysozyme_dom_sf"/>
</dbReference>
<sequence>MAEKFQKVVATPEQAAAKLRRKIAGTKPVDYVRKKRAEKNANGETGNAAEFVDAAKIGMLGAGKWSAWLAAGGAQFLLTLARWMTLDNVFLRQMENKLAVMNVMRKKTIRGEDGRKQTEMRSSKLREFAKKYPNFSAHVMWLFGLGLISGGTYLGAEVVPDKIEQFKEWRDVKRNTMAFDDVVLNPRASDEEWQRMVDAVHPYVLAHLVSSEEYVEQIYDDNFGKGTKTIGMGFALMDETHRKFATRVLNQHIGNGFKITKEQSRDLASAWLYEKVYPKIKQHIKAPMDAKLFVILAVAGYNKGENTWAAGNKGNIVTRAINSEQKPQDIAGAYVRAFAEIKGTRWGGLSYKYGMLASYYLGNVSDQDLLNSIAGAPYMMDEYVPQGLLVYDSNSPKARAKAVRQVDSLGVLLQKPRYRKVQGTVQEPIRAYLTDEHAELIANGYVKTGGATVKLEDFINKPAPEKLTPAQQLNADGEDFYFDGNYKKAITKFKAALDKDPELYIVYSNLSLCYYKMGQYEDGLRVVQGLIESNYLKGMPNDIRGYTYYNAALCRAALGDKSKDSGQRHEHYVMAMNNLELAKKFSGNQYATFSDELQKKLGRKVAVLQAGIKKIKQNDNHKEIDFVKVAENNKTMA</sequence>
<evidence type="ECO:0000256" key="2">
    <source>
        <dbReference type="ARBA" id="ARBA00022638"/>
    </source>
</evidence>
<dbReference type="Gene3D" id="1.10.530.40">
    <property type="match status" value="1"/>
</dbReference>
<reference evidence="4" key="2">
    <citation type="journal article" date="2021" name="PeerJ">
        <title>Extensive microbial diversity within the chicken gut microbiome revealed by metagenomics and culture.</title>
        <authorList>
            <person name="Gilroy R."/>
            <person name="Ravi A."/>
            <person name="Getino M."/>
            <person name="Pursley I."/>
            <person name="Horton D.L."/>
            <person name="Alikhan N.F."/>
            <person name="Baker D."/>
            <person name="Gharbi K."/>
            <person name="Hall N."/>
            <person name="Watson M."/>
            <person name="Adriaenssens E.M."/>
            <person name="Foster-Nyarko E."/>
            <person name="Jarju S."/>
            <person name="Secka A."/>
            <person name="Antonio M."/>
            <person name="Oren A."/>
            <person name="Chaudhuri R.R."/>
            <person name="La Ragione R."/>
            <person name="Hildebrand F."/>
            <person name="Pallen M.J."/>
        </authorList>
    </citation>
    <scope>NUCLEOTIDE SEQUENCE</scope>
    <source>
        <strain evidence="4">B1-16210</strain>
    </source>
</reference>
<keyword evidence="1" id="KW-0929">Antimicrobial</keyword>
<dbReference type="Proteomes" id="UP000721442">
    <property type="component" value="Unassembled WGS sequence"/>
</dbReference>
<dbReference type="InterPro" id="IPR011990">
    <property type="entry name" value="TPR-like_helical_dom_sf"/>
</dbReference>
<evidence type="ECO:0000256" key="3">
    <source>
        <dbReference type="PROSITE-ProRule" id="PRU00339"/>
    </source>
</evidence>
<dbReference type="PROSITE" id="PS50005">
    <property type="entry name" value="TPR"/>
    <property type="match status" value="1"/>
</dbReference>
<dbReference type="Gene3D" id="1.25.40.10">
    <property type="entry name" value="Tetratricopeptide repeat domain"/>
    <property type="match status" value="1"/>
</dbReference>
<reference evidence="4" key="1">
    <citation type="submission" date="2020-10" db="EMBL/GenBank/DDBJ databases">
        <authorList>
            <person name="Gilroy R."/>
        </authorList>
    </citation>
    <scope>NUCLEOTIDE SEQUENCE</scope>
    <source>
        <strain evidence="4">B1-16210</strain>
    </source>
</reference>
<dbReference type="InterPro" id="IPR019734">
    <property type="entry name" value="TPR_rpt"/>
</dbReference>
<comment type="caution">
    <text evidence="4">The sequence shown here is derived from an EMBL/GenBank/DDBJ whole genome shotgun (WGS) entry which is preliminary data.</text>
</comment>
<protein>
    <submittedName>
        <fullName evidence="4">Uncharacterized protein</fullName>
    </submittedName>
</protein>
<dbReference type="Pfam" id="PF14559">
    <property type="entry name" value="TPR_19"/>
    <property type="match status" value="1"/>
</dbReference>
<dbReference type="SUPFAM" id="SSF48452">
    <property type="entry name" value="TPR-like"/>
    <property type="match status" value="1"/>
</dbReference>
<dbReference type="AlphaFoldDB" id="A0A940DEZ2"/>
<gene>
    <name evidence="4" type="ORF">IAC77_01860</name>
</gene>
<evidence type="ECO:0000313" key="5">
    <source>
        <dbReference type="Proteomes" id="UP000721442"/>
    </source>
</evidence>
<proteinExistence type="predicted"/>
<name>A0A940DEZ2_9PROT</name>
<organism evidence="4 5">
    <name type="scientific">Candidatus Enterousia excrementavium</name>
    <dbReference type="NCBI Taxonomy" id="2840789"/>
    <lineage>
        <taxon>Bacteria</taxon>
        <taxon>Pseudomonadati</taxon>
        <taxon>Pseudomonadota</taxon>
        <taxon>Alphaproteobacteria</taxon>
        <taxon>Candidatus Enterousia</taxon>
    </lineage>
</organism>
<keyword evidence="3" id="KW-0802">TPR repeat</keyword>
<evidence type="ECO:0000313" key="4">
    <source>
        <dbReference type="EMBL" id="MBO8407188.1"/>
    </source>
</evidence>
<accession>A0A940DEZ2</accession>
<dbReference type="GO" id="GO:0003796">
    <property type="term" value="F:lysozyme activity"/>
    <property type="evidence" value="ECO:0007669"/>
    <property type="project" value="InterPro"/>
</dbReference>